<dbReference type="AlphaFoldDB" id="A0A140GRV3"/>
<evidence type="ECO:0000313" key="2">
    <source>
        <dbReference type="Proteomes" id="UP000070260"/>
    </source>
</evidence>
<dbReference type="Proteomes" id="UP000070260">
    <property type="component" value="Plasmid pJFP838A"/>
</dbReference>
<evidence type="ECO:0000313" key="1">
    <source>
        <dbReference type="EMBL" id="AMN31262.1"/>
    </source>
</evidence>
<gene>
    <name evidence="1" type="ORF">JFP838_pA0346</name>
</gene>
<geneLocation type="plasmid" evidence="1 2">
    <name>pJFP838A</name>
</geneLocation>
<dbReference type="RefSeq" id="WP_061429848.1">
    <property type="nucleotide sequence ID" value="NZ_CATNZX010000014.1"/>
</dbReference>
<organism evidence="1 2">
    <name type="scientific">Clostridium perfringens</name>
    <dbReference type="NCBI Taxonomy" id="1502"/>
    <lineage>
        <taxon>Bacteria</taxon>
        <taxon>Bacillati</taxon>
        <taxon>Bacillota</taxon>
        <taxon>Clostridia</taxon>
        <taxon>Eubacteriales</taxon>
        <taxon>Clostridiaceae</taxon>
        <taxon>Clostridium</taxon>
    </lineage>
</organism>
<accession>A0A140GRV3</accession>
<dbReference type="PATRIC" id="fig|1502.177.peg.3556"/>
<keyword evidence="1" id="KW-0614">Plasmid</keyword>
<reference evidence="1 2" key="1">
    <citation type="journal article" date="2016" name="PLoS ONE">
        <title>Plasmid Characterization and Chromosome Analysis of Two netF+ Clostridium perfringens Isolates Associated with Foal and Canine Necrotizing Enteritis.</title>
        <authorList>
            <person name="Mehdizadeh Gohari I."/>
            <person name="Kropinski A.M."/>
            <person name="Weese S.J."/>
            <person name="Parreira V.R."/>
            <person name="Whitehead A.E."/>
            <person name="Boerlin P."/>
            <person name="Prescott J.F."/>
        </authorList>
    </citation>
    <scope>NUCLEOTIDE SEQUENCE [LARGE SCALE GENOMIC DNA]</scope>
    <source>
        <strain evidence="1 2">JP838</strain>
        <plasmid evidence="2">Plasmid pJFP838A</plasmid>
    </source>
</reference>
<sequence length="347" mass="41332">MKKANLIKYVEGKIDFLKPSDFIDLFIEKDLEIKDDSFLELSKKVFKTIDGEILEDTIIVNKVSEIYPYEASLLFIINKKHKDIFVNKGSMEYTFFDDYDNKYNLVNTLEDYTIYNFKNIIKKVKDTIYEVELKKSAQLQEDILKKFKEFYKEDASHIEYLRKRTKDDLIFNYFKNECLLEKDLILEIVGGNRNSKFSYFHCDDANHISFNLSLPLLYEKDKIIKMIEEDFEESYKNISSGIVDSYYQNYYYNTLLKDNSIIKDNKPLQLALAIKRALNKSGKTALLNGIFKVESKISGNRVSDFYLKKYNTYETFDLNEIQKIEFRNNILFDINEFNEDWEKNHKE</sequence>
<proteinExistence type="predicted"/>
<dbReference type="EMBL" id="CP013615">
    <property type="protein sequence ID" value="AMN31262.1"/>
    <property type="molecule type" value="Genomic_DNA"/>
</dbReference>
<name>A0A140GRV3_CLOPF</name>
<protein>
    <submittedName>
        <fullName evidence="1">Uncharacterized protein</fullName>
    </submittedName>
</protein>